<keyword evidence="7" id="KW-1185">Reference proteome</keyword>
<dbReference type="Pfam" id="PF02204">
    <property type="entry name" value="VPS9"/>
    <property type="match status" value="1"/>
</dbReference>
<dbReference type="GeneID" id="106460636"/>
<gene>
    <name evidence="8 9" type="primary">LOC106460636</name>
</gene>
<dbReference type="PROSITE" id="PS51205">
    <property type="entry name" value="VPS9"/>
    <property type="match status" value="1"/>
</dbReference>
<evidence type="ECO:0000313" key="8">
    <source>
        <dbReference type="RefSeq" id="XP_013775816.1"/>
    </source>
</evidence>
<evidence type="ECO:0000313" key="7">
    <source>
        <dbReference type="Proteomes" id="UP000694941"/>
    </source>
</evidence>
<dbReference type="InterPro" id="IPR002653">
    <property type="entry name" value="Znf_A20"/>
</dbReference>
<evidence type="ECO:0000259" key="5">
    <source>
        <dbReference type="PROSITE" id="PS51036"/>
    </source>
</evidence>
<dbReference type="Gene3D" id="1.10.246.120">
    <property type="match status" value="1"/>
</dbReference>
<dbReference type="Gene3D" id="1.20.1050.80">
    <property type="entry name" value="VPS9 domain"/>
    <property type="match status" value="1"/>
</dbReference>
<dbReference type="RefSeq" id="XP_013775816.1">
    <property type="nucleotide sequence ID" value="XM_013920362.2"/>
</dbReference>
<dbReference type="Pfam" id="PF18151">
    <property type="entry name" value="DUF5601"/>
    <property type="match status" value="1"/>
</dbReference>
<evidence type="ECO:0000256" key="3">
    <source>
        <dbReference type="ARBA" id="ARBA00022833"/>
    </source>
</evidence>
<dbReference type="PANTHER" id="PTHR23101">
    <property type="entry name" value="RAB GDP/GTP EXCHANGE FACTOR"/>
    <property type="match status" value="1"/>
</dbReference>
<dbReference type="Gene3D" id="1.20.5.4770">
    <property type="match status" value="1"/>
</dbReference>
<feature type="domain" description="VPS9" evidence="6">
    <location>
        <begin position="230"/>
        <end position="373"/>
    </location>
</feature>
<dbReference type="Proteomes" id="UP000694941">
    <property type="component" value="Unplaced"/>
</dbReference>
<dbReference type="SUPFAM" id="SSF57716">
    <property type="entry name" value="Glucocorticoid receptor-like (DNA-binding domain)"/>
    <property type="match status" value="1"/>
</dbReference>
<keyword evidence="3" id="KW-0862">Zinc</keyword>
<dbReference type="SMART" id="SM00259">
    <property type="entry name" value="ZnF_A20"/>
    <property type="match status" value="1"/>
</dbReference>
<dbReference type="SUPFAM" id="SSF109993">
    <property type="entry name" value="VPS9 domain"/>
    <property type="match status" value="1"/>
</dbReference>
<evidence type="ECO:0000256" key="1">
    <source>
        <dbReference type="ARBA" id="ARBA00022723"/>
    </source>
</evidence>
<feature type="domain" description="A20-type" evidence="5">
    <location>
        <begin position="20"/>
        <end position="54"/>
    </location>
</feature>
<reference evidence="8 9" key="1">
    <citation type="submission" date="2025-05" db="UniProtKB">
        <authorList>
            <consortium name="RefSeq"/>
        </authorList>
    </citation>
    <scope>IDENTIFICATION</scope>
    <source>
        <tissue evidence="8 9">Muscle</tissue>
    </source>
</reference>
<dbReference type="RefSeq" id="XP_022243100.1">
    <property type="nucleotide sequence ID" value="XM_022387392.1"/>
</dbReference>
<dbReference type="PANTHER" id="PTHR23101:SF122">
    <property type="entry name" value="RABAPTIN-5-ASSOCIATED EXCHANGE FACTOR FOR RAB5"/>
    <property type="match status" value="1"/>
</dbReference>
<dbReference type="SMART" id="SM00167">
    <property type="entry name" value="VPS9"/>
    <property type="match status" value="1"/>
</dbReference>
<accession>A0ABM1B6J1</accession>
<feature type="region of interest" description="Disordered" evidence="4">
    <location>
        <begin position="53"/>
        <end position="81"/>
    </location>
</feature>
<sequence>MSRRIEPSHRFRRANLLHIPESDLLCKNGCGFYGNPAWQGYCSKCHKELYQKPNHSGVSEQKTKISRRSLSQNSGEQPESSFHAFAKFEKKKRHHSEKRAKTIKSIIKRTNTFKETTAYSEWKEQRQMSFESKQVDKDFLEFLATLPEPAAHDVKKHSHVLIERIQKYSDWTISEVSELIQDFYQAIRERFEVHTIFEGSDPELLMNFTEKYLMIRLYKNLFGLFSSEYEENDLAIQKRIRSLNWVTAAHLDSDIDDKHPEVRDLIDKAITDIIEMDSKRSPQDKLDCIVHCSQNIFNILQVCRGGPASADEFLPALVFIVLRANPPLLKSNIEYITQLSIPKRLMSGEGGYYFTNLCCAVAFIEDLTAESLNLSQDEFDSYVSGEALPPGGYEQNAFLCEGLRLMYQNLAALSDLRQRQDKLMAETLLLREDMNRFKENISKEVDLALAKPSIIAQPYKLPLDIDLKLLPSFIREHVLLDTASYIYPAEVHLVKATLDDIKNKQTLGQQSSEGTIFSLSHEASTNMKQTVLPALESTVECLNEASHNLEKLPIMINELSTHPFPSDDEDRRENLALLPPPLQPVVLAQENSSLTDTAELYIQENSENIAKCDLQECNTVAAEEQKSCVSIVADETQDNIDNQKEDKTQFNQTNTVASEIKESKAIIT</sequence>
<dbReference type="InterPro" id="IPR037191">
    <property type="entry name" value="VPS9_dom_sf"/>
</dbReference>
<keyword evidence="1" id="KW-0479">Metal-binding</keyword>
<protein>
    <submittedName>
        <fullName evidence="8 9">Rab5 GDP/GTP exchange factor-like</fullName>
    </submittedName>
</protein>
<feature type="compositionally biased region" description="Polar residues" evidence="4">
    <location>
        <begin position="68"/>
        <end position="80"/>
    </location>
</feature>
<evidence type="ECO:0000256" key="4">
    <source>
        <dbReference type="SAM" id="MobiDB-lite"/>
    </source>
</evidence>
<dbReference type="InterPro" id="IPR045046">
    <property type="entry name" value="Vps9-like"/>
</dbReference>
<evidence type="ECO:0000259" key="6">
    <source>
        <dbReference type="PROSITE" id="PS51205"/>
    </source>
</evidence>
<organism evidence="7 8">
    <name type="scientific">Limulus polyphemus</name>
    <name type="common">Atlantic horseshoe crab</name>
    <dbReference type="NCBI Taxonomy" id="6850"/>
    <lineage>
        <taxon>Eukaryota</taxon>
        <taxon>Metazoa</taxon>
        <taxon>Ecdysozoa</taxon>
        <taxon>Arthropoda</taxon>
        <taxon>Chelicerata</taxon>
        <taxon>Merostomata</taxon>
        <taxon>Xiphosura</taxon>
        <taxon>Limulidae</taxon>
        <taxon>Limulus</taxon>
    </lineage>
</organism>
<evidence type="ECO:0000256" key="2">
    <source>
        <dbReference type="ARBA" id="ARBA00022771"/>
    </source>
</evidence>
<dbReference type="InterPro" id="IPR003123">
    <property type="entry name" value="VPS9"/>
</dbReference>
<dbReference type="InterPro" id="IPR041545">
    <property type="entry name" value="DUF5601"/>
</dbReference>
<dbReference type="Pfam" id="PF01754">
    <property type="entry name" value="zf-A20"/>
    <property type="match status" value="1"/>
</dbReference>
<keyword evidence="2" id="KW-0863">Zinc-finger</keyword>
<dbReference type="PROSITE" id="PS51036">
    <property type="entry name" value="ZF_A20"/>
    <property type="match status" value="1"/>
</dbReference>
<name>A0ABM1B6J1_LIMPO</name>
<proteinExistence type="predicted"/>
<evidence type="ECO:0000313" key="9">
    <source>
        <dbReference type="RefSeq" id="XP_022243100.1"/>
    </source>
</evidence>